<dbReference type="Pfam" id="PF02931">
    <property type="entry name" value="Neur_chan_LBD"/>
    <property type="match status" value="1"/>
</dbReference>
<accession>A0A0K1PZ56</accession>
<feature type="transmembrane region" description="Helical" evidence="2">
    <location>
        <begin position="309"/>
        <end position="332"/>
    </location>
</feature>
<keyword evidence="2" id="KW-0472">Membrane</keyword>
<keyword evidence="2" id="KW-1133">Transmembrane helix</keyword>
<evidence type="ECO:0000259" key="3">
    <source>
        <dbReference type="Pfam" id="PF02931"/>
    </source>
</evidence>
<organism evidence="4 5">
    <name type="scientific">Labilithrix luteola</name>
    <dbReference type="NCBI Taxonomy" id="1391654"/>
    <lineage>
        <taxon>Bacteria</taxon>
        <taxon>Pseudomonadati</taxon>
        <taxon>Myxococcota</taxon>
        <taxon>Polyangia</taxon>
        <taxon>Polyangiales</taxon>
        <taxon>Labilitrichaceae</taxon>
        <taxon>Labilithrix</taxon>
    </lineage>
</organism>
<feature type="region of interest" description="Disordered" evidence="1">
    <location>
        <begin position="36"/>
        <end position="77"/>
    </location>
</feature>
<dbReference type="Gene3D" id="2.70.170.10">
    <property type="entry name" value="Neurotransmitter-gated ion-channel ligand-binding domain"/>
    <property type="match status" value="1"/>
</dbReference>
<sequence length="408" mass="45541">MKRNRSTTRTFVTLIVTLFFGVAFLLVPLKSRGAKSPEAPETAALPAPVDGKPTPAGKGEPVPEARDERGGAEPALSLPTGKGLPLPVYVGIFFLELKSFDDNKSEFECTTDMRLRWTDLRLQFPKGDAYRGYREFRGKEAEDQLAKMWTPTIDVANRLEAASYVGRRVRIFPNGDVETFARVTGRYKVNVDPERFPFDRQHLLLELLVRENTTDEVALRFDKDDVEFSRVSHAKHLEGWRPGLVDLRADALPGWNGDHYSRITASLFVDRLATSSLAPIFIPLVASLLIPLLAIWMNRPTSEGFEIQAFELANMGIGGLFSVIALSFAIYSSYGVVAGSDNTVTRLFGLNYVSLALALGIVVLFFRYNLLLRFFGPYVQEQAFRFLTWAMPLLSLAMSIAFMLVAAL</sequence>
<dbReference type="SUPFAM" id="SSF63712">
    <property type="entry name" value="Nicotinic receptor ligand binding domain-like"/>
    <property type="match status" value="1"/>
</dbReference>
<evidence type="ECO:0000256" key="1">
    <source>
        <dbReference type="SAM" id="MobiDB-lite"/>
    </source>
</evidence>
<dbReference type="OrthoDB" id="1326189at2"/>
<dbReference type="AlphaFoldDB" id="A0A0K1PZ56"/>
<reference evidence="4 5" key="1">
    <citation type="submission" date="2015-08" db="EMBL/GenBank/DDBJ databases">
        <authorList>
            <person name="Babu N.S."/>
            <person name="Beckwith C.J."/>
            <person name="Beseler K.G."/>
            <person name="Brison A."/>
            <person name="Carone J.V."/>
            <person name="Caskin T.P."/>
            <person name="Diamond M."/>
            <person name="Durham M.E."/>
            <person name="Foxe J.M."/>
            <person name="Go M."/>
            <person name="Henderson B.A."/>
            <person name="Jones I.B."/>
            <person name="McGettigan J.A."/>
            <person name="Micheletti S.J."/>
            <person name="Nasrallah M.E."/>
            <person name="Ortiz D."/>
            <person name="Piller C.R."/>
            <person name="Privatt S.R."/>
            <person name="Schneider S.L."/>
            <person name="Sharp S."/>
            <person name="Smith T.C."/>
            <person name="Stanton J.D."/>
            <person name="Ullery H.E."/>
            <person name="Wilson R.J."/>
            <person name="Serrano M.G."/>
            <person name="Buck G."/>
            <person name="Lee V."/>
            <person name="Wang Y."/>
            <person name="Carvalho R."/>
            <person name="Voegtly L."/>
            <person name="Shi R."/>
            <person name="Duckworth R."/>
            <person name="Johnson A."/>
            <person name="Loviza R."/>
            <person name="Walstead R."/>
            <person name="Shah Z."/>
            <person name="Kiflezghi M."/>
            <person name="Wade K."/>
            <person name="Ball S.L."/>
            <person name="Bradley K.W."/>
            <person name="Asai D.J."/>
            <person name="Bowman C.A."/>
            <person name="Russell D.A."/>
            <person name="Pope W.H."/>
            <person name="Jacobs-Sera D."/>
            <person name="Hendrix R.W."/>
            <person name="Hatfull G.F."/>
        </authorList>
    </citation>
    <scope>NUCLEOTIDE SEQUENCE [LARGE SCALE GENOMIC DNA]</scope>
    <source>
        <strain evidence="4 5">DSM 27648</strain>
    </source>
</reference>
<dbReference type="CDD" id="cd18988">
    <property type="entry name" value="LGIC_ECD_bact"/>
    <property type="match status" value="1"/>
</dbReference>
<protein>
    <recommendedName>
        <fullName evidence="3">Neurotransmitter-gated ion-channel ligand-binding domain-containing protein</fullName>
    </recommendedName>
</protein>
<evidence type="ECO:0000313" key="5">
    <source>
        <dbReference type="Proteomes" id="UP000064967"/>
    </source>
</evidence>
<dbReference type="PANTHER" id="PTHR18945">
    <property type="entry name" value="NEUROTRANSMITTER GATED ION CHANNEL"/>
    <property type="match status" value="1"/>
</dbReference>
<feature type="compositionally biased region" description="Basic and acidic residues" evidence="1">
    <location>
        <begin position="61"/>
        <end position="71"/>
    </location>
</feature>
<keyword evidence="5" id="KW-1185">Reference proteome</keyword>
<feature type="compositionally biased region" description="Low complexity" evidence="1">
    <location>
        <begin position="37"/>
        <end position="48"/>
    </location>
</feature>
<evidence type="ECO:0000256" key="2">
    <source>
        <dbReference type="SAM" id="Phobius"/>
    </source>
</evidence>
<dbReference type="RefSeq" id="WP_146649652.1">
    <property type="nucleotide sequence ID" value="NZ_CP012333.1"/>
</dbReference>
<dbReference type="EMBL" id="CP012333">
    <property type="protein sequence ID" value="AKU98681.1"/>
    <property type="molecule type" value="Genomic_DNA"/>
</dbReference>
<dbReference type="InterPro" id="IPR036734">
    <property type="entry name" value="Neur_chan_lig-bd_sf"/>
</dbReference>
<name>A0A0K1PZ56_9BACT</name>
<dbReference type="GO" id="GO:0004888">
    <property type="term" value="F:transmembrane signaling receptor activity"/>
    <property type="evidence" value="ECO:0007669"/>
    <property type="project" value="InterPro"/>
</dbReference>
<dbReference type="GO" id="GO:0016020">
    <property type="term" value="C:membrane"/>
    <property type="evidence" value="ECO:0007669"/>
    <property type="project" value="InterPro"/>
</dbReference>
<keyword evidence="2" id="KW-0812">Transmembrane</keyword>
<dbReference type="InterPro" id="IPR006201">
    <property type="entry name" value="Neur_channel"/>
</dbReference>
<dbReference type="STRING" id="1391654.AKJ09_05345"/>
<evidence type="ECO:0000313" key="4">
    <source>
        <dbReference type="EMBL" id="AKU98681.1"/>
    </source>
</evidence>
<feature type="transmembrane region" description="Helical" evidence="2">
    <location>
        <begin position="352"/>
        <end position="371"/>
    </location>
</feature>
<feature type="domain" description="Neurotransmitter-gated ion-channel ligand-binding" evidence="3">
    <location>
        <begin position="82"/>
        <end position="226"/>
    </location>
</feature>
<feature type="transmembrane region" description="Helical" evidence="2">
    <location>
        <begin position="277"/>
        <end position="297"/>
    </location>
</feature>
<feature type="transmembrane region" description="Helical" evidence="2">
    <location>
        <begin position="383"/>
        <end position="407"/>
    </location>
</feature>
<dbReference type="GO" id="GO:0005230">
    <property type="term" value="F:extracellular ligand-gated monoatomic ion channel activity"/>
    <property type="evidence" value="ECO:0007669"/>
    <property type="project" value="InterPro"/>
</dbReference>
<gene>
    <name evidence="4" type="ORF">AKJ09_05345</name>
</gene>
<proteinExistence type="predicted"/>
<dbReference type="InterPro" id="IPR006202">
    <property type="entry name" value="Neur_chan_lig-bd"/>
</dbReference>
<dbReference type="Proteomes" id="UP000064967">
    <property type="component" value="Chromosome"/>
</dbReference>
<dbReference type="KEGG" id="llu:AKJ09_05345"/>